<keyword evidence="3" id="KW-1185">Reference proteome</keyword>
<accession>G0MSP1</accession>
<feature type="compositionally biased region" description="Low complexity" evidence="1">
    <location>
        <begin position="455"/>
        <end position="467"/>
    </location>
</feature>
<dbReference type="InParanoid" id="G0MSP1"/>
<name>G0MSP1_CAEBE</name>
<evidence type="ECO:0000313" key="3">
    <source>
        <dbReference type="Proteomes" id="UP000008068"/>
    </source>
</evidence>
<dbReference type="FunCoup" id="G0MSP1">
    <property type="interactions" value="10"/>
</dbReference>
<feature type="region of interest" description="Disordered" evidence="1">
    <location>
        <begin position="340"/>
        <end position="382"/>
    </location>
</feature>
<evidence type="ECO:0000256" key="1">
    <source>
        <dbReference type="SAM" id="MobiDB-lite"/>
    </source>
</evidence>
<reference evidence="3" key="1">
    <citation type="submission" date="2011-07" db="EMBL/GenBank/DDBJ databases">
        <authorList>
            <consortium name="Caenorhabditis brenneri Sequencing and Analysis Consortium"/>
            <person name="Wilson R.K."/>
        </authorList>
    </citation>
    <scope>NUCLEOTIDE SEQUENCE [LARGE SCALE GENOMIC DNA]</scope>
    <source>
        <strain evidence="3">PB2801</strain>
    </source>
</reference>
<feature type="region of interest" description="Disordered" evidence="1">
    <location>
        <begin position="455"/>
        <end position="483"/>
    </location>
</feature>
<protein>
    <recommendedName>
        <fullName evidence="4">CCHC-type domain-containing protein</fullName>
    </recommendedName>
</protein>
<dbReference type="AlphaFoldDB" id="G0MSP1"/>
<feature type="compositionally biased region" description="Low complexity" evidence="1">
    <location>
        <begin position="343"/>
        <end position="360"/>
    </location>
</feature>
<organism evidence="3">
    <name type="scientific">Caenorhabditis brenneri</name>
    <name type="common">Nematode worm</name>
    <dbReference type="NCBI Taxonomy" id="135651"/>
    <lineage>
        <taxon>Eukaryota</taxon>
        <taxon>Metazoa</taxon>
        <taxon>Ecdysozoa</taxon>
        <taxon>Nematoda</taxon>
        <taxon>Chromadorea</taxon>
        <taxon>Rhabditida</taxon>
        <taxon>Rhabditina</taxon>
        <taxon>Rhabditomorpha</taxon>
        <taxon>Rhabditoidea</taxon>
        <taxon>Rhabditidae</taxon>
        <taxon>Peloderinae</taxon>
        <taxon>Caenorhabditis</taxon>
    </lineage>
</organism>
<dbReference type="EMBL" id="GL379810">
    <property type="protein sequence ID" value="EGT43073.1"/>
    <property type="molecule type" value="Genomic_DNA"/>
</dbReference>
<proteinExistence type="predicted"/>
<evidence type="ECO:0000313" key="2">
    <source>
        <dbReference type="EMBL" id="EGT43073.1"/>
    </source>
</evidence>
<feature type="compositionally biased region" description="Acidic residues" evidence="1">
    <location>
        <begin position="77"/>
        <end position="92"/>
    </location>
</feature>
<dbReference type="eggNOG" id="ENOG502TK94">
    <property type="taxonomic scope" value="Eukaryota"/>
</dbReference>
<gene>
    <name evidence="2" type="ORF">CAEBREN_18037</name>
</gene>
<dbReference type="Proteomes" id="UP000008068">
    <property type="component" value="Unassembled WGS sequence"/>
</dbReference>
<dbReference type="OrthoDB" id="5823305at2759"/>
<feature type="compositionally biased region" description="Basic and acidic residues" evidence="1">
    <location>
        <begin position="62"/>
        <end position="76"/>
    </location>
</feature>
<dbReference type="HOGENOM" id="CLU_036535_0_0_1"/>
<sequence length="483" mass="53307">MSTPSKGNKVNDDVVETPQVGALEEVRTSTPVPTEDDELVPKDADGNIYPEESAGGTPTGTPRKDNDIVEEQKEEPPSEDEEKEDSDEESCGEEQREDSPSPNPTLPEQDVFTASSGPLTPQMIAGAPDQDKLHRASNLIKMSEPLRKLLKSHAREPKTANSTPSRVPNQDELKALHRELTLTLANNQVEMDMRQLVLGTQSQIAQIKGSFVGFHDALERLLKQSTVTHGHNILQEDAIKAGLAKLEQDVRSSWMSQAKNRAAIEGNGKAIKELAKEISDIINMLREILARVPNFFPLGNPKEPSNWIPSGHGAPGTSPMDPALTRKQWEQLLLEYKEPSTWTTNGQGTSGPTPTGQAPTVSNKQSGQLPANREPTKKPNAPKKALECPFCCGSHRSYKCEVFTTWQARRHFLLTERGCLKCLKMAVDKSNHVCDREKASCFLCHKLGHHSSVCENNPQDNNEQQPPAKKAKYASNKDTTKRK</sequence>
<feature type="region of interest" description="Disordered" evidence="1">
    <location>
        <begin position="1"/>
        <end position="131"/>
    </location>
</feature>
<evidence type="ECO:0008006" key="4">
    <source>
        <dbReference type="Google" id="ProtNLM"/>
    </source>
</evidence>